<proteinExistence type="predicted"/>
<evidence type="ECO:0008006" key="3">
    <source>
        <dbReference type="Google" id="ProtNLM"/>
    </source>
</evidence>
<dbReference type="RefSeq" id="WP_120713456.1">
    <property type="nucleotide sequence ID" value="NZ_RBCJ01000004.1"/>
</dbReference>
<organism evidence="1 2">
    <name type="scientific">Ulvibacterium marinum</name>
    <dbReference type="NCBI Taxonomy" id="2419782"/>
    <lineage>
        <taxon>Bacteria</taxon>
        <taxon>Pseudomonadati</taxon>
        <taxon>Bacteroidota</taxon>
        <taxon>Flavobacteriia</taxon>
        <taxon>Flavobacteriales</taxon>
        <taxon>Flavobacteriaceae</taxon>
        <taxon>Ulvibacterium</taxon>
    </lineage>
</organism>
<reference evidence="1 2" key="1">
    <citation type="submission" date="2018-10" db="EMBL/GenBank/DDBJ databases">
        <title>Ulvibacterium marinum gen. nov., sp. nov., a novel marine bacterium of the family Flavobacteriaceae, isolated from a culture of the green alga Ulva prolifera.</title>
        <authorList>
            <person name="Zhang Z."/>
        </authorList>
    </citation>
    <scope>NUCLEOTIDE SEQUENCE [LARGE SCALE GENOMIC DNA]</scope>
    <source>
        <strain evidence="1 2">CCMM003</strain>
    </source>
</reference>
<dbReference type="EMBL" id="RBCJ01000004">
    <property type="protein sequence ID" value="RKN78550.1"/>
    <property type="molecule type" value="Genomic_DNA"/>
</dbReference>
<evidence type="ECO:0000313" key="1">
    <source>
        <dbReference type="EMBL" id="RKN78550.1"/>
    </source>
</evidence>
<name>A0A3B0BZV5_9FLAO</name>
<dbReference type="AlphaFoldDB" id="A0A3B0BZV5"/>
<comment type="caution">
    <text evidence="1">The sequence shown here is derived from an EMBL/GenBank/DDBJ whole genome shotgun (WGS) entry which is preliminary data.</text>
</comment>
<protein>
    <recommendedName>
        <fullName evidence="3">DUF4917 family protein</fullName>
    </recommendedName>
</protein>
<dbReference type="OrthoDB" id="2974644at2"/>
<gene>
    <name evidence="1" type="ORF">D7Z94_20280</name>
</gene>
<dbReference type="Proteomes" id="UP000276603">
    <property type="component" value="Unassembled WGS sequence"/>
</dbReference>
<evidence type="ECO:0000313" key="2">
    <source>
        <dbReference type="Proteomes" id="UP000276603"/>
    </source>
</evidence>
<keyword evidence="2" id="KW-1185">Reference proteome</keyword>
<sequence>MNSIIIGNGIDIQFGGFEYTNRSIIERALLYLKTGDFSSEVYTKEIETWIYILHSEVPNFLNGHYDQLAVLNDEKEELESFKRNYSKNVSISDIGFEYYFLLNELHCRKNKITNPERYYFQEFLRRLFLDSIFNKGEINKLYLKFPAKVVNYISSFDNVFTTNYDRNVELATGRNVLYLHGAFHVLDPVYDSNSFRNRLSDKPAEQTPVVKGFEHTFSNAITGSSGAFKLFAANQPELANSAIDKFAKGMQENPEISSQIEEWRNSDNDIVKKLYEAIILKTQEPDLEFSIDYSVNKLKSVEGKITFIGLSPNNDSHIMKVIKGNIKVDTIEFYYFDKRESRDINQFFNNKNVVTESIVDFWNEKAST</sequence>
<accession>A0A3B0BZV5</accession>